<comment type="caution">
    <text evidence="2">The sequence shown here is derived from an EMBL/GenBank/DDBJ whole genome shotgun (WGS) entry which is preliminary data.</text>
</comment>
<proteinExistence type="predicted"/>
<dbReference type="EMBL" id="CAUOFW020007391">
    <property type="protein sequence ID" value="CAK9179037.1"/>
    <property type="molecule type" value="Genomic_DNA"/>
</dbReference>
<gene>
    <name evidence="2" type="ORF">ILEXP_LOCUS48975</name>
</gene>
<name>A0ABC8UEP3_9AQUA</name>
<dbReference type="Proteomes" id="UP001642360">
    <property type="component" value="Unassembled WGS sequence"/>
</dbReference>
<accession>A0ABC8UEP3</accession>
<protein>
    <submittedName>
        <fullName evidence="2">Uncharacterized protein</fullName>
    </submittedName>
</protein>
<reference evidence="2 3" key="1">
    <citation type="submission" date="2024-02" db="EMBL/GenBank/DDBJ databases">
        <authorList>
            <person name="Vignale AGUSTIN F."/>
            <person name="Sosa J E."/>
            <person name="Modenutti C."/>
        </authorList>
    </citation>
    <scope>NUCLEOTIDE SEQUENCE [LARGE SCALE GENOMIC DNA]</scope>
</reference>
<dbReference type="AlphaFoldDB" id="A0ABC8UEP3"/>
<keyword evidence="3" id="KW-1185">Reference proteome</keyword>
<organism evidence="2 3">
    <name type="scientific">Ilex paraguariensis</name>
    <name type="common">yerba mate</name>
    <dbReference type="NCBI Taxonomy" id="185542"/>
    <lineage>
        <taxon>Eukaryota</taxon>
        <taxon>Viridiplantae</taxon>
        <taxon>Streptophyta</taxon>
        <taxon>Embryophyta</taxon>
        <taxon>Tracheophyta</taxon>
        <taxon>Spermatophyta</taxon>
        <taxon>Magnoliopsida</taxon>
        <taxon>eudicotyledons</taxon>
        <taxon>Gunneridae</taxon>
        <taxon>Pentapetalae</taxon>
        <taxon>asterids</taxon>
        <taxon>campanulids</taxon>
        <taxon>Aquifoliales</taxon>
        <taxon>Aquifoliaceae</taxon>
        <taxon>Ilex</taxon>
    </lineage>
</organism>
<evidence type="ECO:0000313" key="3">
    <source>
        <dbReference type="Proteomes" id="UP001642360"/>
    </source>
</evidence>
<evidence type="ECO:0000256" key="1">
    <source>
        <dbReference type="SAM" id="MobiDB-lite"/>
    </source>
</evidence>
<evidence type="ECO:0000313" key="2">
    <source>
        <dbReference type="EMBL" id="CAK9179037.1"/>
    </source>
</evidence>
<sequence length="195" mass="21969">MVNHDAIKLENTTPINSKTVFVKDNPNLPLPQVSTRLKKIKNDKCKHEKKPLPKPNHLCIFTYGEHGDYSAQCIKNREASDRKLMYLANQSKVLNNQVVNLFKLLERSSVSKHGHATSSHGSPARMPKASSTFKVKIDLLTSGEKRVSPSPIPRPNPSFMKEKQVWVTREDTKKLTISTKLEALSASNKIMTPKK</sequence>
<feature type="region of interest" description="Disordered" evidence="1">
    <location>
        <begin position="144"/>
        <end position="165"/>
    </location>
</feature>